<feature type="domain" description="HTH merR-type" evidence="2">
    <location>
        <begin position="1"/>
        <end position="70"/>
    </location>
</feature>
<name>K6WXF8_9MICO</name>
<gene>
    <name evidence="3" type="ORF">KILIM_048_00050</name>
</gene>
<dbReference type="SMART" id="SM00422">
    <property type="entry name" value="HTH_MERR"/>
    <property type="match status" value="1"/>
</dbReference>
<dbReference type="PANTHER" id="PTHR30204:SF98">
    <property type="entry name" value="HTH-TYPE TRANSCRIPTIONAL REGULATOR ADHR"/>
    <property type="match status" value="1"/>
</dbReference>
<protein>
    <submittedName>
        <fullName evidence="3">Putative MerR family transcriptional regulator</fullName>
    </submittedName>
</protein>
<dbReference type="GO" id="GO:0003700">
    <property type="term" value="F:DNA-binding transcription factor activity"/>
    <property type="evidence" value="ECO:0007669"/>
    <property type="project" value="InterPro"/>
</dbReference>
<dbReference type="AlphaFoldDB" id="K6WXF8"/>
<dbReference type="Pfam" id="PF13411">
    <property type="entry name" value="MerR_1"/>
    <property type="match status" value="1"/>
</dbReference>
<dbReference type="RefSeq" id="WP_006593299.1">
    <property type="nucleotide sequence ID" value="NZ_BAHD01000048.1"/>
</dbReference>
<evidence type="ECO:0000256" key="1">
    <source>
        <dbReference type="ARBA" id="ARBA00023125"/>
    </source>
</evidence>
<evidence type="ECO:0000313" key="3">
    <source>
        <dbReference type="EMBL" id="GAB96767.1"/>
    </source>
</evidence>
<dbReference type="OrthoDB" id="5242095at2"/>
<accession>K6WXF8</accession>
<evidence type="ECO:0000313" key="4">
    <source>
        <dbReference type="Proteomes" id="UP000008366"/>
    </source>
</evidence>
<dbReference type="STRING" id="1184609.KILIM_048_00050"/>
<dbReference type="Gene3D" id="1.10.1660.10">
    <property type="match status" value="1"/>
</dbReference>
<dbReference type="EMBL" id="BAHD01000048">
    <property type="protein sequence ID" value="GAB96767.1"/>
    <property type="molecule type" value="Genomic_DNA"/>
</dbReference>
<dbReference type="eggNOG" id="COG0789">
    <property type="taxonomic scope" value="Bacteria"/>
</dbReference>
<proteinExistence type="predicted"/>
<dbReference type="Proteomes" id="UP000008366">
    <property type="component" value="Unassembled WGS sequence"/>
</dbReference>
<dbReference type="PROSITE" id="PS50937">
    <property type="entry name" value="HTH_MERR_2"/>
    <property type="match status" value="1"/>
</dbReference>
<dbReference type="InterPro" id="IPR000551">
    <property type="entry name" value="MerR-type_HTH_dom"/>
</dbReference>
<keyword evidence="4" id="KW-1185">Reference proteome</keyword>
<organism evidence="3 4">
    <name type="scientific">Kineosphaera limosa NBRC 100340</name>
    <dbReference type="NCBI Taxonomy" id="1184609"/>
    <lineage>
        <taxon>Bacteria</taxon>
        <taxon>Bacillati</taxon>
        <taxon>Actinomycetota</taxon>
        <taxon>Actinomycetes</taxon>
        <taxon>Micrococcales</taxon>
        <taxon>Dermatophilaceae</taxon>
        <taxon>Kineosphaera</taxon>
    </lineage>
</organism>
<sequence>MRLKELAATSETSVASIKYYLREGLLPPGRAVNARLAEYDDSHVRRLMLIAALRGIIGASIEDIAALLRRVDDPDTALFDVLGDAQLLGLGLPPSWAGPAATDRAAGTEPAVVTALMEERGWSGEAHAVRAALSEHVARMQALNIPIAPDLLSVYADAADSVAGRDLGRLAATESRDEAVLFTAVGVHSFGGLLTRLVAVAQAAYAERSTQGPR</sequence>
<dbReference type="SUPFAM" id="SSF46955">
    <property type="entry name" value="Putative DNA-binding domain"/>
    <property type="match status" value="1"/>
</dbReference>
<dbReference type="PANTHER" id="PTHR30204">
    <property type="entry name" value="REDOX-CYCLING DRUG-SENSING TRANSCRIPTIONAL ACTIVATOR SOXR"/>
    <property type="match status" value="1"/>
</dbReference>
<keyword evidence="1" id="KW-0238">DNA-binding</keyword>
<dbReference type="GO" id="GO:0003677">
    <property type="term" value="F:DNA binding"/>
    <property type="evidence" value="ECO:0007669"/>
    <property type="project" value="UniProtKB-KW"/>
</dbReference>
<dbReference type="InterPro" id="IPR009061">
    <property type="entry name" value="DNA-bd_dom_put_sf"/>
</dbReference>
<reference evidence="3 4" key="1">
    <citation type="submission" date="2012-08" db="EMBL/GenBank/DDBJ databases">
        <title>Whole genome shotgun sequence of Kineosphaera limosa NBRC 100340.</title>
        <authorList>
            <person name="Yoshida I."/>
            <person name="Isaki S."/>
            <person name="Hosoyama A."/>
            <person name="Tsuchikane K."/>
            <person name="Katsumata H."/>
            <person name="Ando Y."/>
            <person name="Ohji S."/>
            <person name="Hamada M."/>
            <person name="Tamura T."/>
            <person name="Yamazoe A."/>
            <person name="Yamazaki S."/>
            <person name="Fujita N."/>
        </authorList>
    </citation>
    <scope>NUCLEOTIDE SEQUENCE [LARGE SCALE GENOMIC DNA]</scope>
    <source>
        <strain evidence="3 4">NBRC 100340</strain>
    </source>
</reference>
<dbReference type="InterPro" id="IPR047057">
    <property type="entry name" value="MerR_fam"/>
</dbReference>
<evidence type="ECO:0000259" key="2">
    <source>
        <dbReference type="PROSITE" id="PS50937"/>
    </source>
</evidence>
<comment type="caution">
    <text evidence="3">The sequence shown here is derived from an EMBL/GenBank/DDBJ whole genome shotgun (WGS) entry which is preliminary data.</text>
</comment>